<keyword evidence="1" id="KW-1133">Transmembrane helix</keyword>
<feature type="transmembrane region" description="Helical" evidence="1">
    <location>
        <begin position="217"/>
        <end position="233"/>
    </location>
</feature>
<dbReference type="OrthoDB" id="86868at2"/>
<reference evidence="2 3" key="1">
    <citation type="submission" date="2016-11" db="EMBL/GenBank/DDBJ databases">
        <authorList>
            <person name="Jaros S."/>
            <person name="Januszkiewicz K."/>
            <person name="Wedrychowicz H."/>
        </authorList>
    </citation>
    <scope>NUCLEOTIDE SEQUENCE [LARGE SCALE GENOMIC DNA]</scope>
    <source>
        <strain evidence="2 3">DSM 16010</strain>
    </source>
</reference>
<dbReference type="InterPro" id="IPR032479">
    <property type="entry name" value="DUF5058"/>
</dbReference>
<feature type="transmembrane region" description="Helical" evidence="1">
    <location>
        <begin position="161"/>
        <end position="179"/>
    </location>
</feature>
<dbReference type="Pfam" id="PF16481">
    <property type="entry name" value="DUF5058"/>
    <property type="match status" value="1"/>
</dbReference>
<dbReference type="STRING" id="1123231.SAMN02745189_01874"/>
<feature type="transmembrane region" description="Helical" evidence="1">
    <location>
        <begin position="12"/>
        <end position="31"/>
    </location>
</feature>
<keyword evidence="3" id="KW-1185">Reference proteome</keyword>
<proteinExistence type="predicted"/>
<feature type="transmembrane region" description="Helical" evidence="1">
    <location>
        <begin position="119"/>
        <end position="140"/>
    </location>
</feature>
<evidence type="ECO:0008006" key="4">
    <source>
        <dbReference type="Google" id="ProtNLM"/>
    </source>
</evidence>
<dbReference type="EMBL" id="FRCF01000008">
    <property type="protein sequence ID" value="SHM28201.1"/>
    <property type="molecule type" value="Genomic_DNA"/>
</dbReference>
<sequence>MTGMELANHPVIWIFASAIIVIVVFQAFKFLSMSKKRAKEIGLTDEDIKRSIKTGAITAIGPSVGIIIVAVSLISLIGNPLTLMRIGVIGSAPIESMGAQLSAEAAGAQLGSASFTPEVFSLIVWVLCIGGAGWMIFTVFATPSLDKIQDKLSAKPNGKHILGLVASGAMIAIFGSLLSNEFLNGFPYIFTGLVAMIVSFTINYISNKKGIAWLKEWSLGFSILISLIAVYFVV</sequence>
<organism evidence="2 3">
    <name type="scientific">Lacicoccus alkaliphilus DSM 16010</name>
    <dbReference type="NCBI Taxonomy" id="1123231"/>
    <lineage>
        <taxon>Bacteria</taxon>
        <taxon>Bacillati</taxon>
        <taxon>Bacillota</taxon>
        <taxon>Bacilli</taxon>
        <taxon>Bacillales</taxon>
        <taxon>Salinicoccaceae</taxon>
        <taxon>Lacicoccus</taxon>
    </lineage>
</organism>
<feature type="transmembrane region" description="Helical" evidence="1">
    <location>
        <begin position="52"/>
        <end position="77"/>
    </location>
</feature>
<evidence type="ECO:0000313" key="3">
    <source>
        <dbReference type="Proteomes" id="UP000184206"/>
    </source>
</evidence>
<dbReference type="Proteomes" id="UP000184206">
    <property type="component" value="Unassembled WGS sequence"/>
</dbReference>
<dbReference type="RefSeq" id="WP_072710313.1">
    <property type="nucleotide sequence ID" value="NZ_FRCF01000008.1"/>
</dbReference>
<dbReference type="AlphaFoldDB" id="A0A1M7HI42"/>
<gene>
    <name evidence="2" type="ORF">SAMN02745189_01874</name>
</gene>
<protein>
    <recommendedName>
        <fullName evidence="4">DUF5058 domain-containing protein</fullName>
    </recommendedName>
</protein>
<evidence type="ECO:0000256" key="1">
    <source>
        <dbReference type="SAM" id="Phobius"/>
    </source>
</evidence>
<keyword evidence="1" id="KW-0812">Transmembrane</keyword>
<keyword evidence="1" id="KW-0472">Membrane</keyword>
<name>A0A1M7HI42_9BACL</name>
<feature type="transmembrane region" description="Helical" evidence="1">
    <location>
        <begin position="185"/>
        <end position="205"/>
    </location>
</feature>
<accession>A0A1M7HI42</accession>
<evidence type="ECO:0000313" key="2">
    <source>
        <dbReference type="EMBL" id="SHM28201.1"/>
    </source>
</evidence>